<feature type="domain" description="Enoyl reductase (ER)" evidence="2">
    <location>
        <begin position="9"/>
        <end position="355"/>
    </location>
</feature>
<evidence type="ECO:0000256" key="1">
    <source>
        <dbReference type="ARBA" id="ARBA00023002"/>
    </source>
</evidence>
<dbReference type="Pfam" id="PF00107">
    <property type="entry name" value="ADH_zinc_N"/>
    <property type="match status" value="1"/>
</dbReference>
<dbReference type="EMBL" id="SDPQ02000002">
    <property type="protein sequence ID" value="KAA1398330.1"/>
    <property type="molecule type" value="Genomic_DNA"/>
</dbReference>
<dbReference type="InterPro" id="IPR036291">
    <property type="entry name" value="NAD(P)-bd_dom_sf"/>
</dbReference>
<dbReference type="SMART" id="SM00829">
    <property type="entry name" value="PKS_ER"/>
    <property type="match status" value="1"/>
</dbReference>
<dbReference type="InterPro" id="IPR013149">
    <property type="entry name" value="ADH-like_C"/>
</dbReference>
<dbReference type="InterPro" id="IPR011032">
    <property type="entry name" value="GroES-like_sf"/>
</dbReference>
<dbReference type="InterPro" id="IPR013154">
    <property type="entry name" value="ADH-like_N"/>
</dbReference>
<accession>A0A5M4FGQ7</accession>
<sequence length="360" mass="37878">MNVVVMRKGRLEMVQAPIPTPGPGEVLVKVLATGICGSDLHCLSHTAELLSSTKAATGVDLFDIDDDVVMGHELCAEVVAYGPDTRGAIPVGTRVASPGILIRDRLILLGYAGTDMPGGYAEYMLLNEALMIPVPDNVPDEIAALTEPLAVGLHAVNRGNLGPDDVPLVIGCGPIGLAIIAILKMRGVGPIVAADFSPSRRAMATELGADLVVDPRVTSPYEAWRSVAETTDPAKAARPNLLFPSDVRPSVVFECVGVPGIIQQILDGAAACTKIVVAGVCMQKDEFYPTHAMLKEYDFVFSIAFTGEEYAEVLGHLASGALQVAPLITDRIGLAGIPEAFERLADPERDAKIVVLPSAV</sequence>
<dbReference type="Proteomes" id="UP000380867">
    <property type="component" value="Unassembled WGS sequence"/>
</dbReference>
<protein>
    <submittedName>
        <fullName evidence="3">Zinc-binding dehydrogenase</fullName>
    </submittedName>
</protein>
<dbReference type="OrthoDB" id="9797931at2"/>
<dbReference type="SUPFAM" id="SSF50129">
    <property type="entry name" value="GroES-like"/>
    <property type="match status" value="1"/>
</dbReference>
<keyword evidence="1" id="KW-0560">Oxidoreductase</keyword>
<name>A0A5M4FGQ7_9ACTN</name>
<dbReference type="PANTHER" id="PTHR43189">
    <property type="entry name" value="ZINC-TYPE ALCOHOL DEHYDROGENASE-LIKE PROTEIN C1198.01-RELATED"/>
    <property type="match status" value="1"/>
</dbReference>
<proteinExistence type="predicted"/>
<dbReference type="GO" id="GO:0016491">
    <property type="term" value="F:oxidoreductase activity"/>
    <property type="evidence" value="ECO:0007669"/>
    <property type="project" value="UniProtKB-KW"/>
</dbReference>
<dbReference type="SUPFAM" id="SSF51735">
    <property type="entry name" value="NAD(P)-binding Rossmann-fold domains"/>
    <property type="match status" value="1"/>
</dbReference>
<keyword evidence="4" id="KW-1185">Reference proteome</keyword>
<dbReference type="PANTHER" id="PTHR43189:SF1">
    <property type="entry name" value="ZINC-TYPE ALCOHOL DEHYDROGENASE-LIKE PROTEIN C1198.01"/>
    <property type="match status" value="1"/>
</dbReference>
<reference evidence="3" key="1">
    <citation type="submission" date="2019-09" db="EMBL/GenBank/DDBJ databases">
        <authorList>
            <person name="Li J."/>
        </authorList>
    </citation>
    <scope>NUCLEOTIDE SEQUENCE [LARGE SCALE GENOMIC DNA]</scope>
    <source>
        <strain evidence="3">JCM 14732</strain>
    </source>
</reference>
<dbReference type="InterPro" id="IPR020843">
    <property type="entry name" value="ER"/>
</dbReference>
<evidence type="ECO:0000259" key="2">
    <source>
        <dbReference type="SMART" id="SM00829"/>
    </source>
</evidence>
<dbReference type="Pfam" id="PF08240">
    <property type="entry name" value="ADH_N"/>
    <property type="match status" value="1"/>
</dbReference>
<comment type="caution">
    <text evidence="3">The sequence shown here is derived from an EMBL/GenBank/DDBJ whole genome shotgun (WGS) entry which is preliminary data.</text>
</comment>
<evidence type="ECO:0000313" key="3">
    <source>
        <dbReference type="EMBL" id="KAA1398330.1"/>
    </source>
</evidence>
<dbReference type="Gene3D" id="3.40.50.720">
    <property type="entry name" value="NAD(P)-binding Rossmann-like Domain"/>
    <property type="match status" value="1"/>
</dbReference>
<gene>
    <name evidence="3" type="ORF">ESP70_010755</name>
</gene>
<dbReference type="Gene3D" id="3.90.180.10">
    <property type="entry name" value="Medium-chain alcohol dehydrogenases, catalytic domain"/>
    <property type="match status" value="1"/>
</dbReference>
<evidence type="ECO:0000313" key="4">
    <source>
        <dbReference type="Proteomes" id="UP000380867"/>
    </source>
</evidence>
<dbReference type="AlphaFoldDB" id="A0A5M4FGQ7"/>
<organism evidence="3 4">
    <name type="scientific">Aeromicrobium ginsengisoli</name>
    <dbReference type="NCBI Taxonomy" id="363867"/>
    <lineage>
        <taxon>Bacteria</taxon>
        <taxon>Bacillati</taxon>
        <taxon>Actinomycetota</taxon>
        <taxon>Actinomycetes</taxon>
        <taxon>Propionibacteriales</taxon>
        <taxon>Nocardioidaceae</taxon>
        <taxon>Aeromicrobium</taxon>
    </lineage>
</organism>
<dbReference type="CDD" id="cd08262">
    <property type="entry name" value="Zn_ADH8"/>
    <property type="match status" value="1"/>
</dbReference>